<keyword evidence="3" id="KW-1185">Reference proteome</keyword>
<gene>
    <name evidence="2" type="ORF">XNOV1_A030161</name>
</gene>
<feature type="region of interest" description="Disordered" evidence="1">
    <location>
        <begin position="1"/>
        <end position="151"/>
    </location>
</feature>
<sequence length="684" mass="78466">MSSRAMRRLKGKQRGQEALDLGELTLGDSPEEQAGAEEEEQLDTANVSSPPTNRKSNSRKSKKNKAQKNFSNIYELICDADNEAEKMSPDEETEKREENQTSGPEKKDNRDAEKSEEANSKSLTGDRVKKKKKKKKAKVTPESGQEAAADDDIDLLLQNMSQSNGFSLQNEDCGAFDKKPVLHVEHRNLNPETELKRYFGARAVQGDQRPRQRNRQFHRSAWLTSPKDSWPRFSRPGVSMTLSQSKDGIQYFAFEHSRDYQQVQFKFLDAVESMDPNNIVALLQLNPYHIDSLLQLSDVCRIQEDQEMARDLIERALYSFECAFHPLFSLTSGASRLDYLRPENRAFYLALYKHMMFLEKRGCPRTALEYCKLILSLDSDSDPLCMLLLIDFLMLRSREYQSLLQLYQDWEVHRNLSQLPNFAFSTALCHFHLSQQEDLDPEESSKLRHKADMMLQSALIMFPGALMPLLDLCTVQPDATVTSHAFFGPRSQIGQPAALAELTALYVGRTFLLWREAAVMLWLEQSVTEVLQRVDANDPQVEESQNKRKQRYQSAPRNIHRHVLLSEIKEATSSLPLEVTSQPVMGFDPLPPLDSVISYTRPERQHAGASNESTLSLFFRSLLPNFNLQGGPRQEFDMEVARAGQELNQEVDRLMVAMREMLANIRFQEPPREDNPYRDEEEWD</sequence>
<reference evidence="2" key="1">
    <citation type="submission" date="2023-08" db="EMBL/GenBank/DDBJ databases">
        <authorList>
            <person name="Alioto T."/>
            <person name="Alioto T."/>
            <person name="Gomez Garrido J."/>
        </authorList>
    </citation>
    <scope>NUCLEOTIDE SEQUENCE</scope>
</reference>
<feature type="compositionally biased region" description="Polar residues" evidence="1">
    <location>
        <begin position="43"/>
        <end position="52"/>
    </location>
</feature>
<evidence type="ECO:0000313" key="3">
    <source>
        <dbReference type="Proteomes" id="UP001178508"/>
    </source>
</evidence>
<dbReference type="PANTHER" id="PTHR22684:SF0">
    <property type="entry name" value="RIBOSOME QUALITY CONTROL COMPLEX SUBUNIT TCF25"/>
    <property type="match status" value="1"/>
</dbReference>
<evidence type="ECO:0000256" key="1">
    <source>
        <dbReference type="SAM" id="MobiDB-lite"/>
    </source>
</evidence>
<dbReference type="EMBL" id="OY660864">
    <property type="protein sequence ID" value="CAJ1048790.1"/>
    <property type="molecule type" value="Genomic_DNA"/>
</dbReference>
<feature type="compositionally biased region" description="Basic residues" evidence="1">
    <location>
        <begin position="1"/>
        <end position="13"/>
    </location>
</feature>
<organism evidence="2 3">
    <name type="scientific">Xyrichtys novacula</name>
    <name type="common">Pearly razorfish</name>
    <name type="synonym">Hemipteronotus novacula</name>
    <dbReference type="NCBI Taxonomy" id="13765"/>
    <lineage>
        <taxon>Eukaryota</taxon>
        <taxon>Metazoa</taxon>
        <taxon>Chordata</taxon>
        <taxon>Craniata</taxon>
        <taxon>Vertebrata</taxon>
        <taxon>Euteleostomi</taxon>
        <taxon>Actinopterygii</taxon>
        <taxon>Neopterygii</taxon>
        <taxon>Teleostei</taxon>
        <taxon>Neoteleostei</taxon>
        <taxon>Acanthomorphata</taxon>
        <taxon>Eupercaria</taxon>
        <taxon>Labriformes</taxon>
        <taxon>Labridae</taxon>
        <taxon>Xyrichtys</taxon>
    </lineage>
</organism>
<dbReference type="InterPro" id="IPR006994">
    <property type="entry name" value="TCF25/Rqc1"/>
</dbReference>
<dbReference type="SUPFAM" id="SSF48452">
    <property type="entry name" value="TPR-like"/>
    <property type="match status" value="1"/>
</dbReference>
<protein>
    <submittedName>
        <fullName evidence="2">Transcription factor 25</fullName>
    </submittedName>
</protein>
<name>A0AAV1EJB4_XYRNO</name>
<dbReference type="Proteomes" id="UP001178508">
    <property type="component" value="Chromosome 1"/>
</dbReference>
<accession>A0AAV1EJB4</accession>
<dbReference type="GO" id="GO:1990112">
    <property type="term" value="C:RQC complex"/>
    <property type="evidence" value="ECO:0007669"/>
    <property type="project" value="TreeGrafter"/>
</dbReference>
<feature type="compositionally biased region" description="Basic and acidic residues" evidence="1">
    <location>
        <begin position="83"/>
        <end position="127"/>
    </location>
</feature>
<proteinExistence type="predicted"/>
<feature type="compositionally biased region" description="Acidic residues" evidence="1">
    <location>
        <begin position="29"/>
        <end position="42"/>
    </location>
</feature>
<feature type="compositionally biased region" description="Basic residues" evidence="1">
    <location>
        <begin position="56"/>
        <end position="66"/>
    </location>
</feature>
<dbReference type="Pfam" id="PF04910">
    <property type="entry name" value="Tcf25"/>
    <property type="match status" value="1"/>
</dbReference>
<dbReference type="AlphaFoldDB" id="A0AAV1EJB4"/>
<feature type="compositionally biased region" description="Basic residues" evidence="1">
    <location>
        <begin position="128"/>
        <end position="138"/>
    </location>
</feature>
<evidence type="ECO:0000313" key="2">
    <source>
        <dbReference type="EMBL" id="CAJ1048790.1"/>
    </source>
</evidence>
<dbReference type="InterPro" id="IPR011990">
    <property type="entry name" value="TPR-like_helical_dom_sf"/>
</dbReference>
<dbReference type="PANTHER" id="PTHR22684">
    <property type="entry name" value="NULP1-RELATED"/>
    <property type="match status" value="1"/>
</dbReference>